<dbReference type="Proteomes" id="UP000823775">
    <property type="component" value="Unassembled WGS sequence"/>
</dbReference>
<reference evidence="2 3" key="1">
    <citation type="journal article" date="2021" name="BMC Genomics">
        <title>Datura genome reveals duplications of psychoactive alkaloid biosynthetic genes and high mutation rate following tissue culture.</title>
        <authorList>
            <person name="Rajewski A."/>
            <person name="Carter-House D."/>
            <person name="Stajich J."/>
            <person name="Litt A."/>
        </authorList>
    </citation>
    <scope>NUCLEOTIDE SEQUENCE [LARGE SCALE GENOMIC DNA]</scope>
    <source>
        <strain evidence="2">AR-01</strain>
    </source>
</reference>
<name>A0ABS8VHE4_DATST</name>
<feature type="non-terminal residue" evidence="2">
    <location>
        <position position="1"/>
    </location>
</feature>
<evidence type="ECO:0000256" key="1">
    <source>
        <dbReference type="SAM" id="MobiDB-lite"/>
    </source>
</evidence>
<feature type="region of interest" description="Disordered" evidence="1">
    <location>
        <begin position="1"/>
        <end position="52"/>
    </location>
</feature>
<proteinExistence type="predicted"/>
<feature type="compositionally biased region" description="Polar residues" evidence="1">
    <location>
        <begin position="22"/>
        <end position="32"/>
    </location>
</feature>
<protein>
    <submittedName>
        <fullName evidence="2">Uncharacterized protein</fullName>
    </submittedName>
</protein>
<evidence type="ECO:0000313" key="3">
    <source>
        <dbReference type="Proteomes" id="UP000823775"/>
    </source>
</evidence>
<sequence>ARRRPRIQAKPTTTIIRRVSEPDQQPEFSGSMSKGLEPKRRRPRAESLTRYR</sequence>
<gene>
    <name evidence="2" type="ORF">HAX54_034579</name>
</gene>
<keyword evidence="3" id="KW-1185">Reference proteome</keyword>
<feature type="non-terminal residue" evidence="2">
    <location>
        <position position="52"/>
    </location>
</feature>
<comment type="caution">
    <text evidence="2">The sequence shown here is derived from an EMBL/GenBank/DDBJ whole genome shotgun (WGS) entry which is preliminary data.</text>
</comment>
<accession>A0ABS8VHE4</accession>
<dbReference type="EMBL" id="JACEIK010004472">
    <property type="protein sequence ID" value="MCD9645563.1"/>
    <property type="molecule type" value="Genomic_DNA"/>
</dbReference>
<organism evidence="2 3">
    <name type="scientific">Datura stramonium</name>
    <name type="common">Jimsonweed</name>
    <name type="synonym">Common thornapple</name>
    <dbReference type="NCBI Taxonomy" id="4076"/>
    <lineage>
        <taxon>Eukaryota</taxon>
        <taxon>Viridiplantae</taxon>
        <taxon>Streptophyta</taxon>
        <taxon>Embryophyta</taxon>
        <taxon>Tracheophyta</taxon>
        <taxon>Spermatophyta</taxon>
        <taxon>Magnoliopsida</taxon>
        <taxon>eudicotyledons</taxon>
        <taxon>Gunneridae</taxon>
        <taxon>Pentapetalae</taxon>
        <taxon>asterids</taxon>
        <taxon>lamiids</taxon>
        <taxon>Solanales</taxon>
        <taxon>Solanaceae</taxon>
        <taxon>Solanoideae</taxon>
        <taxon>Datureae</taxon>
        <taxon>Datura</taxon>
    </lineage>
</organism>
<evidence type="ECO:0000313" key="2">
    <source>
        <dbReference type="EMBL" id="MCD9645563.1"/>
    </source>
</evidence>